<dbReference type="SMART" id="SM00278">
    <property type="entry name" value="HhH1"/>
    <property type="match status" value="2"/>
</dbReference>
<dbReference type="InterPro" id="IPR003583">
    <property type="entry name" value="Hlx-hairpin-Hlx_DNA-bd_motif"/>
</dbReference>
<gene>
    <name evidence="2" type="ORF">GM160_10865</name>
</gene>
<dbReference type="InterPro" id="IPR051675">
    <property type="entry name" value="Endo/Exo/Phosphatase_dom_1"/>
</dbReference>
<organism evidence="2 3">
    <name type="scientific">Guyparkeria halophila</name>
    <dbReference type="NCBI Taxonomy" id="47960"/>
    <lineage>
        <taxon>Bacteria</taxon>
        <taxon>Pseudomonadati</taxon>
        <taxon>Pseudomonadota</taxon>
        <taxon>Gammaproteobacteria</taxon>
        <taxon>Chromatiales</taxon>
        <taxon>Thioalkalibacteraceae</taxon>
        <taxon>Guyparkeria</taxon>
    </lineage>
</organism>
<dbReference type="GO" id="GO:0015628">
    <property type="term" value="P:protein secretion by the type II secretion system"/>
    <property type="evidence" value="ECO:0007669"/>
    <property type="project" value="TreeGrafter"/>
</dbReference>
<dbReference type="GO" id="GO:0006281">
    <property type="term" value="P:DNA repair"/>
    <property type="evidence" value="ECO:0007669"/>
    <property type="project" value="InterPro"/>
</dbReference>
<accession>A0A6I6D5P6</accession>
<evidence type="ECO:0000313" key="3">
    <source>
        <dbReference type="Proteomes" id="UP000427716"/>
    </source>
</evidence>
<protein>
    <submittedName>
        <fullName evidence="2">Helix-hairpin-helix domain-containing protein</fullName>
    </submittedName>
</protein>
<evidence type="ECO:0000259" key="1">
    <source>
        <dbReference type="SMART" id="SM00278"/>
    </source>
</evidence>
<evidence type="ECO:0000313" key="2">
    <source>
        <dbReference type="EMBL" id="QGT79343.1"/>
    </source>
</evidence>
<dbReference type="GO" id="GO:0015627">
    <property type="term" value="C:type II protein secretion system complex"/>
    <property type="evidence" value="ECO:0007669"/>
    <property type="project" value="TreeGrafter"/>
</dbReference>
<proteinExistence type="predicted"/>
<dbReference type="KEGG" id="ghl:GM160_10865"/>
<dbReference type="PANTHER" id="PTHR21180:SF32">
    <property type="entry name" value="ENDONUCLEASE_EXONUCLEASE_PHOSPHATASE FAMILY DOMAIN-CONTAINING PROTEIN 1"/>
    <property type="match status" value="1"/>
</dbReference>
<dbReference type="PANTHER" id="PTHR21180">
    <property type="entry name" value="ENDONUCLEASE/EXONUCLEASE/PHOSPHATASE FAMILY DOMAIN-CONTAINING PROTEIN 1"/>
    <property type="match status" value="1"/>
</dbReference>
<dbReference type="Gene3D" id="1.10.150.320">
    <property type="entry name" value="Photosystem II 12 kDa extrinsic protein"/>
    <property type="match status" value="1"/>
</dbReference>
<dbReference type="SUPFAM" id="SSF47781">
    <property type="entry name" value="RuvA domain 2-like"/>
    <property type="match status" value="1"/>
</dbReference>
<dbReference type="EMBL" id="CP046415">
    <property type="protein sequence ID" value="QGT79343.1"/>
    <property type="molecule type" value="Genomic_DNA"/>
</dbReference>
<keyword evidence="3" id="KW-1185">Reference proteome</keyword>
<sequence>MQQSVMAGVVCALLVVGVVPVQAAVLDLNEASVGELADVQGVGPVQAERIVLHRQTVGGFESIDELDSVWGLGPRTVQRLRPHVLVRPD</sequence>
<dbReference type="GO" id="GO:0003677">
    <property type="term" value="F:DNA binding"/>
    <property type="evidence" value="ECO:0007669"/>
    <property type="project" value="InterPro"/>
</dbReference>
<feature type="domain" description="Helix-hairpin-helix DNA-binding motif class 1" evidence="1">
    <location>
        <begin position="64"/>
        <end position="83"/>
    </location>
</feature>
<reference evidence="2 3" key="1">
    <citation type="submission" date="2019-11" db="EMBL/GenBank/DDBJ databases">
        <authorList>
            <person name="Zhang J."/>
            <person name="Sun C."/>
        </authorList>
    </citation>
    <scope>NUCLEOTIDE SEQUENCE [LARGE SCALE GENOMIC DNA]</scope>
    <source>
        <strain evidence="3">sp2</strain>
    </source>
</reference>
<dbReference type="Proteomes" id="UP000427716">
    <property type="component" value="Chromosome"/>
</dbReference>
<dbReference type="InterPro" id="IPR010994">
    <property type="entry name" value="RuvA_2-like"/>
</dbReference>
<name>A0A6I6D5P6_9GAMM</name>
<dbReference type="AlphaFoldDB" id="A0A6I6D5P6"/>
<feature type="domain" description="Helix-hairpin-helix DNA-binding motif class 1" evidence="1">
    <location>
        <begin position="34"/>
        <end position="53"/>
    </location>
</feature>
<dbReference type="Pfam" id="PF12836">
    <property type="entry name" value="HHH_3"/>
    <property type="match status" value="1"/>
</dbReference>